<organism evidence="6 7">
    <name type="scientific">Pinctada imbricata</name>
    <name type="common">Atlantic pearl-oyster</name>
    <name type="synonym">Pinctada martensii</name>
    <dbReference type="NCBI Taxonomy" id="66713"/>
    <lineage>
        <taxon>Eukaryota</taxon>
        <taxon>Metazoa</taxon>
        <taxon>Spiralia</taxon>
        <taxon>Lophotrochozoa</taxon>
        <taxon>Mollusca</taxon>
        <taxon>Bivalvia</taxon>
        <taxon>Autobranchia</taxon>
        <taxon>Pteriomorphia</taxon>
        <taxon>Pterioida</taxon>
        <taxon>Pterioidea</taxon>
        <taxon>Pteriidae</taxon>
        <taxon>Pinctada</taxon>
    </lineage>
</organism>
<dbReference type="InterPro" id="IPR019533">
    <property type="entry name" value="Peptidase_S26"/>
</dbReference>
<dbReference type="InterPro" id="IPR000101">
    <property type="entry name" value="GGT_peptidase"/>
</dbReference>
<dbReference type="AlphaFoldDB" id="A0AA88YQ70"/>
<protein>
    <recommendedName>
        <fullName evidence="5">Peptidase S26 domain-containing protein</fullName>
    </recommendedName>
</protein>
<keyword evidence="4" id="KW-0472">Membrane</keyword>
<feature type="active site" description="Nucleophile" evidence="2">
    <location>
        <position position="540"/>
    </location>
</feature>
<keyword evidence="4" id="KW-0812">Transmembrane</keyword>
<keyword evidence="7" id="KW-1185">Reference proteome</keyword>
<dbReference type="CDD" id="cd06530">
    <property type="entry name" value="S26_SPase_I"/>
    <property type="match status" value="1"/>
</dbReference>
<evidence type="ECO:0000256" key="2">
    <source>
        <dbReference type="PIRSR" id="PIRSR600101-1"/>
    </source>
</evidence>
<dbReference type="Gene3D" id="1.10.246.130">
    <property type="match status" value="1"/>
</dbReference>
<dbReference type="Gene3D" id="2.10.109.10">
    <property type="entry name" value="Umud Fragment, subunit A"/>
    <property type="match status" value="1"/>
</dbReference>
<dbReference type="PANTHER" id="PTHR11686:SF9">
    <property type="entry name" value="RE13973P"/>
    <property type="match status" value="1"/>
</dbReference>
<dbReference type="PRINTS" id="PR01210">
    <property type="entry name" value="GGTRANSPTASE"/>
</dbReference>
<dbReference type="SUPFAM" id="SSF56235">
    <property type="entry name" value="N-terminal nucleophile aminohydrolases (Ntn hydrolases)"/>
    <property type="match status" value="1"/>
</dbReference>
<keyword evidence="1" id="KW-1202">Platelet aggregation activating toxin</keyword>
<keyword evidence="1" id="KW-1199">Hemostasis impairing toxin</keyword>
<feature type="binding site" evidence="3">
    <location>
        <position position="629"/>
    </location>
    <ligand>
        <name>L-glutamate</name>
        <dbReference type="ChEBI" id="CHEBI:29985"/>
    </ligand>
</feature>
<evidence type="ECO:0000256" key="3">
    <source>
        <dbReference type="PIRSR" id="PIRSR600101-2"/>
    </source>
</evidence>
<dbReference type="GO" id="GO:0006465">
    <property type="term" value="P:signal peptide processing"/>
    <property type="evidence" value="ECO:0007669"/>
    <property type="project" value="InterPro"/>
</dbReference>
<dbReference type="GO" id="GO:0036374">
    <property type="term" value="F:glutathione hydrolase activity"/>
    <property type="evidence" value="ECO:0007669"/>
    <property type="project" value="InterPro"/>
</dbReference>
<dbReference type="Proteomes" id="UP001186944">
    <property type="component" value="Unassembled WGS sequence"/>
</dbReference>
<gene>
    <name evidence="6" type="ORF">FSP39_006821</name>
</gene>
<evidence type="ECO:0000256" key="4">
    <source>
        <dbReference type="SAM" id="Phobius"/>
    </source>
</evidence>
<dbReference type="EMBL" id="VSWD01000005">
    <property type="protein sequence ID" value="KAK3101856.1"/>
    <property type="molecule type" value="Genomic_DNA"/>
</dbReference>
<comment type="caution">
    <text evidence="6">The sequence shown here is derived from an EMBL/GenBank/DDBJ whole genome shotgun (WGS) entry which is preliminary data.</text>
</comment>
<dbReference type="GO" id="GO:0005886">
    <property type="term" value="C:plasma membrane"/>
    <property type="evidence" value="ECO:0007669"/>
    <property type="project" value="TreeGrafter"/>
</dbReference>
<feature type="binding site" evidence="3">
    <location>
        <position position="257"/>
    </location>
    <ligand>
        <name>L-glutamate</name>
        <dbReference type="ChEBI" id="CHEBI:29985"/>
    </ligand>
</feature>
<dbReference type="GO" id="GO:0004252">
    <property type="term" value="F:serine-type endopeptidase activity"/>
    <property type="evidence" value="ECO:0007669"/>
    <property type="project" value="InterPro"/>
</dbReference>
<accession>A0AA88YQ70</accession>
<dbReference type="Gene3D" id="3.60.20.40">
    <property type="match status" value="1"/>
</dbReference>
<feature type="domain" description="Peptidase S26" evidence="5">
    <location>
        <begin position="5"/>
        <end position="63"/>
    </location>
</feature>
<dbReference type="GO" id="GO:0006751">
    <property type="term" value="P:glutathione catabolic process"/>
    <property type="evidence" value="ECO:0007669"/>
    <property type="project" value="InterPro"/>
</dbReference>
<dbReference type="InterPro" id="IPR036286">
    <property type="entry name" value="LexA/Signal_pep-like_sf"/>
</dbReference>
<feature type="transmembrane region" description="Helical" evidence="4">
    <location>
        <begin position="147"/>
        <end position="173"/>
    </location>
</feature>
<feature type="domain" description="Peptidase S26" evidence="5">
    <location>
        <begin position="68"/>
        <end position="104"/>
    </location>
</feature>
<dbReference type="Pfam" id="PF10502">
    <property type="entry name" value="Peptidase_S26"/>
    <property type="match status" value="2"/>
</dbReference>
<dbReference type="FunFam" id="3.60.20.40:FF:000001">
    <property type="entry name" value="Gamma-glutamyltranspeptidase 1"/>
    <property type="match status" value="1"/>
</dbReference>
<dbReference type="InterPro" id="IPR043137">
    <property type="entry name" value="GGT_ssub_C"/>
</dbReference>
<feature type="binding site" evidence="3">
    <location>
        <begin position="606"/>
        <end position="607"/>
    </location>
    <ligand>
        <name>L-glutamate</name>
        <dbReference type="ChEBI" id="CHEBI:29985"/>
    </ligand>
</feature>
<evidence type="ECO:0000259" key="5">
    <source>
        <dbReference type="Pfam" id="PF10502"/>
    </source>
</evidence>
<feature type="non-terminal residue" evidence="6">
    <location>
        <position position="1"/>
    </location>
</feature>
<dbReference type="PANTHER" id="PTHR11686">
    <property type="entry name" value="GAMMA GLUTAMYL TRANSPEPTIDASE"/>
    <property type="match status" value="1"/>
</dbReference>
<evidence type="ECO:0000256" key="1">
    <source>
        <dbReference type="ARBA" id="ARBA00084097"/>
    </source>
</evidence>
<dbReference type="Pfam" id="PF01019">
    <property type="entry name" value="G_glu_transpept"/>
    <property type="match status" value="1"/>
</dbReference>
<dbReference type="SUPFAM" id="SSF51306">
    <property type="entry name" value="LexA/Signal peptidase"/>
    <property type="match status" value="1"/>
</dbReference>
<feature type="binding site" evidence="3">
    <location>
        <position position="582"/>
    </location>
    <ligand>
        <name>L-glutamate</name>
        <dbReference type="ChEBI" id="CHEBI:29985"/>
    </ligand>
</feature>
<sequence length="738" mass="81623">FLQCYGGSMEPTIQSEDRVFVENISVRNRTLKKGDIVVAKNPFRPQELICKRLVGLEGDRINRTFASFNVPKGHIWLEGDNKHNSMDSRDYGPIPYGLLVSKVIYRSYIGLVIYPNITDFLLVKSYKGLTAEEVHVVERRKKKRCGFVRSGIFTGFLVLCIVLCVVIIVVFAVQRNVQYTSKERRLISVTTGAVVSDNEACSDIGNILEQNGSATDAAIATLLCVGLLSPHSMGIGGGFFGVVTDPKRKLALYYDARETAPSRLTPEKFKESMGSTYVQRFIGVKKVGVPGEILGYWDMHQAHGKLPWKDLFQPTIDLARNGYHVSHSLARALNRIAMFGIDMRTISNFCTVYCNKDGSPLVEGDVTRSSKLANTLEGIANQGPSYMYGRDSSVTQTLVNELNAAGGNWTVSDFSDYQVRKGEAYSLDIGDVTLKTLGAPSGGPVLGLILNILSGVDLSEKHMKRNPAMIYHMIIEAMKLSYGYRNKLADPFFIPNVSQIIELMRSKEFAEHLRKKIDHKRTHNITYYTDSAQEFTEYGTAHVSVLGPEGDAVSVTSTVNTYFGSLVISNSTGIIWNNELTDFTVPTDDIQPPPLNGLQPGKRPLSSMAPAIFLDKSGDARLVVGAAGGSRITNAVAQIAARDLFMKQPIDVAVRKKRFHHQLSPNVVHYELGFPQDLINELQSRYGHKVKNSMPGTYMAVVEAISRNPVTGEITAFADERKIPGKAALLTKRIEMFI</sequence>
<name>A0AA88YQ70_PINIB</name>
<reference evidence="6" key="1">
    <citation type="submission" date="2019-08" db="EMBL/GenBank/DDBJ databases">
        <title>The improved chromosome-level genome for the pearl oyster Pinctada fucata martensii using PacBio sequencing and Hi-C.</title>
        <authorList>
            <person name="Zheng Z."/>
        </authorList>
    </citation>
    <scope>NUCLEOTIDE SEQUENCE</scope>
    <source>
        <strain evidence="6">ZZ-2019</strain>
        <tissue evidence="6">Adductor muscle</tissue>
    </source>
</reference>
<feature type="binding site" evidence="3">
    <location>
        <begin position="558"/>
        <end position="560"/>
    </location>
    <ligand>
        <name>L-glutamate</name>
        <dbReference type="ChEBI" id="CHEBI:29985"/>
    </ligand>
</feature>
<evidence type="ECO:0000313" key="7">
    <source>
        <dbReference type="Proteomes" id="UP001186944"/>
    </source>
</evidence>
<dbReference type="FunFam" id="1.10.246.130:FF:000001">
    <property type="entry name" value="Gamma-glutamyltransferase 5 isoform 1"/>
    <property type="match status" value="1"/>
</dbReference>
<keyword evidence="1" id="KW-0800">Toxin</keyword>
<evidence type="ECO:0000313" key="6">
    <source>
        <dbReference type="EMBL" id="KAK3101856.1"/>
    </source>
</evidence>
<dbReference type="InterPro" id="IPR043138">
    <property type="entry name" value="GGT_lsub"/>
</dbReference>
<keyword evidence="4" id="KW-1133">Transmembrane helix</keyword>
<proteinExistence type="predicted"/>
<dbReference type="InterPro" id="IPR029055">
    <property type="entry name" value="Ntn_hydrolases_N"/>
</dbReference>